<dbReference type="PANTHER" id="PTHR23159">
    <property type="entry name" value="CENTROSOMAL PROTEIN 2"/>
    <property type="match status" value="1"/>
</dbReference>
<comment type="caution">
    <text evidence="4">The sequence shown here is derived from an EMBL/GenBank/DDBJ whole genome shotgun (WGS) entry which is preliminary data.</text>
</comment>
<feature type="coiled-coil region" evidence="1">
    <location>
        <begin position="109"/>
        <end position="136"/>
    </location>
</feature>
<evidence type="ECO:0000256" key="3">
    <source>
        <dbReference type="SAM" id="SignalP"/>
    </source>
</evidence>
<dbReference type="OrthoDB" id="10595995at2759"/>
<evidence type="ECO:0000313" key="5">
    <source>
        <dbReference type="Proteomes" id="UP000007264"/>
    </source>
</evidence>
<sequence length="578" mass="61967">MMSVAALVAVLLQALLDAFMPGRESDKQRAERLQQDLSRYQGRDRAKRLEKELLLQRRKYEAVVSMFTRAKDELQRMVKTSSAAQVDLREMKAERRAQRAAQLETLHERERLSAELTTAEQTSSQLRRQLDAARAAGAEARAASSALTQRLASASAQLSTLRSGGAEASQKLQSAEAALQNTRQQSAALQEANAGLQGKVAGLSGERGKLAGRCAELEADLAAASAEVDELRQLLDGVMTEKAALAARCSSLESQAHCLEADYGQLRNWLEEVIEEKAALEARIEDLEGAQAEVLDEKLALEGWVRGSVAEQTETCTRLKSIQAQSQEQREELVTHNALLAALLVQLAQRDAELADLRSATSARQPSLARKPSQKLLRALSVPGARANPPSPKQDTLLTPAQPPMTSARSMTSAVTSSRAAEPCTPSKEPPLPPHAAERRAACNSAAAVTDPTESPERTLAAGSAGARKRLCMGEGVNSQGDGVGMEEAVEAVRDAEASGQLSSAVSIEADAEQVSPEQPPQSWKLLAAEKPLSICADCAMPPTPEKHAIVQVDAHGRNPARSLDDFSIKARPAMEIA</sequence>
<organism evidence="4 5">
    <name type="scientific">Coccomyxa subellipsoidea (strain C-169)</name>
    <name type="common">Green microalga</name>
    <dbReference type="NCBI Taxonomy" id="574566"/>
    <lineage>
        <taxon>Eukaryota</taxon>
        <taxon>Viridiplantae</taxon>
        <taxon>Chlorophyta</taxon>
        <taxon>core chlorophytes</taxon>
        <taxon>Trebouxiophyceae</taxon>
        <taxon>Trebouxiophyceae incertae sedis</taxon>
        <taxon>Coccomyxaceae</taxon>
        <taxon>Coccomyxa</taxon>
        <taxon>Coccomyxa subellipsoidea</taxon>
    </lineage>
</organism>
<keyword evidence="1" id="KW-0175">Coiled coil</keyword>
<dbReference type="Proteomes" id="UP000007264">
    <property type="component" value="Unassembled WGS sequence"/>
</dbReference>
<gene>
    <name evidence="4" type="ORF">COCSUDRAFT_46564</name>
</gene>
<name>I0Z309_COCSC</name>
<feature type="coiled-coil region" evidence="1">
    <location>
        <begin position="270"/>
        <end position="297"/>
    </location>
</feature>
<evidence type="ECO:0000256" key="2">
    <source>
        <dbReference type="SAM" id="MobiDB-lite"/>
    </source>
</evidence>
<evidence type="ECO:0000313" key="4">
    <source>
        <dbReference type="EMBL" id="EIE25028.1"/>
    </source>
</evidence>
<dbReference type="EMBL" id="AGSI01000004">
    <property type="protein sequence ID" value="EIE25028.1"/>
    <property type="molecule type" value="Genomic_DNA"/>
</dbReference>
<feature type="coiled-coil region" evidence="1">
    <location>
        <begin position="165"/>
        <end position="241"/>
    </location>
</feature>
<protein>
    <submittedName>
        <fullName evidence="4">Uncharacterized protein</fullName>
    </submittedName>
</protein>
<dbReference type="PANTHER" id="PTHR23159:SF60">
    <property type="entry name" value="SPINDLE ASSEMBLY ABNORMAL PROTEIN 4"/>
    <property type="match status" value="1"/>
</dbReference>
<reference evidence="4 5" key="1">
    <citation type="journal article" date="2012" name="Genome Biol.">
        <title>The genome of the polar eukaryotic microalga coccomyxa subellipsoidea reveals traits of cold adaptation.</title>
        <authorList>
            <person name="Blanc G."/>
            <person name="Agarkova I."/>
            <person name="Grimwood J."/>
            <person name="Kuo A."/>
            <person name="Brueggeman A."/>
            <person name="Dunigan D."/>
            <person name="Gurnon J."/>
            <person name="Ladunga I."/>
            <person name="Lindquist E."/>
            <person name="Lucas S."/>
            <person name="Pangilinan J."/>
            <person name="Proschold T."/>
            <person name="Salamov A."/>
            <person name="Schmutz J."/>
            <person name="Weeks D."/>
            <person name="Yamada T."/>
            <person name="Claverie J.M."/>
            <person name="Grigoriev I."/>
            <person name="Van Etten J."/>
            <person name="Lomsadze A."/>
            <person name="Borodovsky M."/>
        </authorList>
    </citation>
    <scope>NUCLEOTIDE SEQUENCE [LARGE SCALE GENOMIC DNA]</scope>
    <source>
        <strain evidence="4 5">C-169</strain>
    </source>
</reference>
<accession>I0Z309</accession>
<dbReference type="Gene3D" id="1.10.287.1490">
    <property type="match status" value="1"/>
</dbReference>
<keyword evidence="5" id="KW-1185">Reference proteome</keyword>
<proteinExistence type="predicted"/>
<keyword evidence="3" id="KW-0732">Signal</keyword>
<dbReference type="AlphaFoldDB" id="I0Z309"/>
<feature type="signal peptide" evidence="3">
    <location>
        <begin position="1"/>
        <end position="18"/>
    </location>
</feature>
<feature type="chain" id="PRO_5003636882" evidence="3">
    <location>
        <begin position="19"/>
        <end position="578"/>
    </location>
</feature>
<dbReference type="KEGG" id="csl:COCSUDRAFT_46564"/>
<evidence type="ECO:0000256" key="1">
    <source>
        <dbReference type="SAM" id="Coils"/>
    </source>
</evidence>
<feature type="region of interest" description="Disordered" evidence="2">
    <location>
        <begin position="382"/>
        <end position="467"/>
    </location>
</feature>
<dbReference type="GeneID" id="17043031"/>
<feature type="compositionally biased region" description="Polar residues" evidence="2">
    <location>
        <begin position="393"/>
        <end position="419"/>
    </location>
</feature>
<dbReference type="RefSeq" id="XP_005649572.1">
    <property type="nucleotide sequence ID" value="XM_005649515.1"/>
</dbReference>
<dbReference type="SUPFAM" id="SSF57997">
    <property type="entry name" value="Tropomyosin"/>
    <property type="match status" value="1"/>
</dbReference>